<keyword evidence="3" id="KW-1185">Reference proteome</keyword>
<protein>
    <submittedName>
        <fullName evidence="2">Energy-coupling factor transport system substrate-specific component</fullName>
    </submittedName>
</protein>
<evidence type="ECO:0000256" key="1">
    <source>
        <dbReference type="SAM" id="Phobius"/>
    </source>
</evidence>
<reference evidence="2 3" key="1">
    <citation type="submission" date="2023-07" db="EMBL/GenBank/DDBJ databases">
        <title>Genomic Encyclopedia of Type Strains, Phase IV (KMG-IV): sequencing the most valuable type-strain genomes for metagenomic binning, comparative biology and taxonomic classification.</title>
        <authorList>
            <person name="Goeker M."/>
        </authorList>
    </citation>
    <scope>NUCLEOTIDE SEQUENCE [LARGE SCALE GENOMIC DNA]</scope>
    <source>
        <strain evidence="2 3">DSM 1400</strain>
    </source>
</reference>
<sequence>MLNRESSKKMRGKDFITMGIFSAIYFVINFAVMLLGGFHPILWIFMPAIIAIFAAAPFLIMTAKVQKFGAVLLMGSITSLIYLATGQFTMVILITFAISCFLAELFRYKTGYNDIKGNILVYAFYSMGMIGSPLPIWLFKDKFLAQIAELGMPATYISQLEELTSPIILILMVIAPFICSFIGVAIVKPLFKKHFEKAGII</sequence>
<feature type="transmembrane region" description="Helical" evidence="1">
    <location>
        <begin position="15"/>
        <end position="35"/>
    </location>
</feature>
<name>A0ABU0JP33_HATLI</name>
<dbReference type="NCBIfam" id="TIGR02185">
    <property type="entry name" value="Trep_Strep"/>
    <property type="match status" value="1"/>
</dbReference>
<proteinExistence type="predicted"/>
<comment type="caution">
    <text evidence="2">The sequence shown here is derived from an EMBL/GenBank/DDBJ whole genome shotgun (WGS) entry which is preliminary data.</text>
</comment>
<feature type="transmembrane region" description="Helical" evidence="1">
    <location>
        <begin position="167"/>
        <end position="187"/>
    </location>
</feature>
<dbReference type="RefSeq" id="WP_307355037.1">
    <property type="nucleotide sequence ID" value="NZ_BAAACJ010000025.1"/>
</dbReference>
<feature type="transmembrane region" description="Helical" evidence="1">
    <location>
        <begin position="90"/>
        <end position="107"/>
    </location>
</feature>
<dbReference type="EMBL" id="JAUSWN010000003">
    <property type="protein sequence ID" value="MDQ0478850.1"/>
    <property type="molecule type" value="Genomic_DNA"/>
</dbReference>
<feature type="transmembrane region" description="Helical" evidence="1">
    <location>
        <begin position="41"/>
        <end position="61"/>
    </location>
</feature>
<evidence type="ECO:0000313" key="2">
    <source>
        <dbReference type="EMBL" id="MDQ0478850.1"/>
    </source>
</evidence>
<feature type="transmembrane region" description="Helical" evidence="1">
    <location>
        <begin position="119"/>
        <end position="139"/>
    </location>
</feature>
<dbReference type="Proteomes" id="UP001224418">
    <property type="component" value="Unassembled WGS sequence"/>
</dbReference>
<keyword evidence="1" id="KW-0812">Transmembrane</keyword>
<accession>A0ABU0JP33</accession>
<organism evidence="2 3">
    <name type="scientific">Hathewaya limosa</name>
    <name type="common">Clostridium limosum</name>
    <dbReference type="NCBI Taxonomy" id="1536"/>
    <lineage>
        <taxon>Bacteria</taxon>
        <taxon>Bacillati</taxon>
        <taxon>Bacillota</taxon>
        <taxon>Clostridia</taxon>
        <taxon>Eubacteriales</taxon>
        <taxon>Clostridiaceae</taxon>
        <taxon>Hathewaya</taxon>
    </lineage>
</organism>
<gene>
    <name evidence="2" type="ORF">QOZ93_000578</name>
</gene>
<keyword evidence="1" id="KW-1133">Transmembrane helix</keyword>
<keyword evidence="1" id="KW-0472">Membrane</keyword>
<dbReference type="InterPro" id="IPR011733">
    <property type="entry name" value="CHP02185_IM"/>
</dbReference>
<evidence type="ECO:0000313" key="3">
    <source>
        <dbReference type="Proteomes" id="UP001224418"/>
    </source>
</evidence>
<dbReference type="Pfam" id="PF09605">
    <property type="entry name" value="Trep_Strep"/>
    <property type="match status" value="1"/>
</dbReference>